<comment type="subcellular location">
    <subcellularLocation>
        <location evidence="1">Membrane</location>
        <topology evidence="1">Multi-pass membrane protein</topology>
    </subcellularLocation>
</comment>
<dbReference type="GO" id="GO:0007166">
    <property type="term" value="P:cell surface receptor signaling pathway"/>
    <property type="evidence" value="ECO:0007669"/>
    <property type="project" value="InterPro"/>
</dbReference>
<dbReference type="GO" id="GO:0016020">
    <property type="term" value="C:membrane"/>
    <property type="evidence" value="ECO:0007669"/>
    <property type="project" value="UniProtKB-SubCell"/>
</dbReference>
<feature type="transmembrane region" description="Helical" evidence="5">
    <location>
        <begin position="97"/>
        <end position="120"/>
    </location>
</feature>
<evidence type="ECO:0000256" key="2">
    <source>
        <dbReference type="ARBA" id="ARBA00022692"/>
    </source>
</evidence>
<feature type="transmembrane region" description="Helical" evidence="5">
    <location>
        <begin position="253"/>
        <end position="275"/>
    </location>
</feature>
<proteinExistence type="predicted"/>
<gene>
    <name evidence="7" type="ORF">Pcinc_032847</name>
</gene>
<feature type="transmembrane region" description="Helical" evidence="5">
    <location>
        <begin position="201"/>
        <end position="223"/>
    </location>
</feature>
<dbReference type="PANTHER" id="PTHR46953">
    <property type="entry name" value="G-PROTEIN COUPLED RECEPTOR MTH-LIKE 1-RELATED"/>
    <property type="match status" value="1"/>
</dbReference>
<evidence type="ECO:0000259" key="6">
    <source>
        <dbReference type="PROSITE" id="PS50261"/>
    </source>
</evidence>
<accession>A0AAE1K2D6</accession>
<evidence type="ECO:0000313" key="8">
    <source>
        <dbReference type="Proteomes" id="UP001286313"/>
    </source>
</evidence>
<keyword evidence="8" id="KW-1185">Reference proteome</keyword>
<evidence type="ECO:0000256" key="1">
    <source>
        <dbReference type="ARBA" id="ARBA00004141"/>
    </source>
</evidence>
<keyword evidence="4 5" id="KW-0472">Membrane</keyword>
<feature type="transmembrane region" description="Helical" evidence="5">
    <location>
        <begin position="328"/>
        <end position="344"/>
    </location>
</feature>
<dbReference type="Proteomes" id="UP001286313">
    <property type="component" value="Unassembled WGS sequence"/>
</dbReference>
<evidence type="ECO:0000256" key="5">
    <source>
        <dbReference type="SAM" id="Phobius"/>
    </source>
</evidence>
<evidence type="ECO:0000256" key="3">
    <source>
        <dbReference type="ARBA" id="ARBA00022989"/>
    </source>
</evidence>
<feature type="transmembrane region" description="Helical" evidence="5">
    <location>
        <begin position="161"/>
        <end position="189"/>
    </location>
</feature>
<comment type="caution">
    <text evidence="7">The sequence shown here is derived from an EMBL/GenBank/DDBJ whole genome shotgun (WGS) entry which is preliminary data.</text>
</comment>
<feature type="domain" description="G-protein coupled receptors family 2 profile 2" evidence="6">
    <location>
        <begin position="95"/>
        <end position="271"/>
    </location>
</feature>
<dbReference type="PROSITE" id="PS50261">
    <property type="entry name" value="G_PROTEIN_RECEP_F2_4"/>
    <property type="match status" value="1"/>
</dbReference>
<keyword evidence="2 5" id="KW-0812">Transmembrane</keyword>
<feature type="transmembrane region" description="Helical" evidence="5">
    <location>
        <begin position="296"/>
        <end position="316"/>
    </location>
</feature>
<keyword evidence="3 5" id="KW-1133">Transmembrane helix</keyword>
<name>A0AAE1K2D6_PETCI</name>
<dbReference type="PANTHER" id="PTHR46953:SF1">
    <property type="entry name" value="G-PROTEIN COUPLED RECEPTOR MTH-LIKE 1-RELATED"/>
    <property type="match status" value="1"/>
</dbReference>
<feature type="transmembrane region" description="Helical" evidence="5">
    <location>
        <begin position="132"/>
        <end position="155"/>
    </location>
</feature>
<dbReference type="InterPro" id="IPR017981">
    <property type="entry name" value="GPCR_2-like_7TM"/>
</dbReference>
<dbReference type="InterPro" id="IPR052808">
    <property type="entry name" value="GPCR_Mth-like"/>
</dbReference>
<dbReference type="GO" id="GO:0004888">
    <property type="term" value="F:transmembrane signaling receptor activity"/>
    <property type="evidence" value="ECO:0007669"/>
    <property type="project" value="InterPro"/>
</dbReference>
<evidence type="ECO:0000256" key="4">
    <source>
        <dbReference type="ARBA" id="ARBA00023136"/>
    </source>
</evidence>
<organism evidence="7 8">
    <name type="scientific">Petrolisthes cinctipes</name>
    <name type="common">Flat porcelain crab</name>
    <dbReference type="NCBI Taxonomy" id="88211"/>
    <lineage>
        <taxon>Eukaryota</taxon>
        <taxon>Metazoa</taxon>
        <taxon>Ecdysozoa</taxon>
        <taxon>Arthropoda</taxon>
        <taxon>Crustacea</taxon>
        <taxon>Multicrustacea</taxon>
        <taxon>Malacostraca</taxon>
        <taxon>Eumalacostraca</taxon>
        <taxon>Eucarida</taxon>
        <taxon>Decapoda</taxon>
        <taxon>Pleocyemata</taxon>
        <taxon>Anomura</taxon>
        <taxon>Galatheoidea</taxon>
        <taxon>Porcellanidae</taxon>
        <taxon>Petrolisthes</taxon>
    </lineage>
</organism>
<dbReference type="SUPFAM" id="SSF81321">
    <property type="entry name" value="Family A G protein-coupled receptor-like"/>
    <property type="match status" value="1"/>
</dbReference>
<protein>
    <recommendedName>
        <fullName evidence="6">G-protein coupled receptors family 2 profile 2 domain-containing protein</fullName>
    </recommendedName>
</protein>
<reference evidence="7" key="1">
    <citation type="submission" date="2023-10" db="EMBL/GenBank/DDBJ databases">
        <title>Genome assemblies of two species of porcelain crab, Petrolisthes cinctipes and Petrolisthes manimaculis (Anomura: Porcellanidae).</title>
        <authorList>
            <person name="Angst P."/>
        </authorList>
    </citation>
    <scope>NUCLEOTIDE SEQUENCE</scope>
    <source>
        <strain evidence="7">PB745_01</strain>
        <tissue evidence="7">Gill</tissue>
    </source>
</reference>
<dbReference type="Gene3D" id="1.20.1070.10">
    <property type="entry name" value="Rhodopsin 7-helix transmembrane proteins"/>
    <property type="match status" value="1"/>
</dbReference>
<sequence length="380" mass="43689">MCGDTRPGLSAEVTLPEETNAVFNYSGFPKCGNALPVIPFDLSEVFFSEGKMYLPLFDSVLPISSPGFCVGKEYVESKEKQLLRVYTCVEEVNVKPFLFWLEMGTAYLLLLLTLLAFIIIKDLRRLQGQYMICFVISMLLYNILRVPGSVLLFQIEEVPCIILGVLKCFFFSCMIAWLSVICMEIWITLHRMSEKVSWRRFMQWSMLAWGLGIVMTGGMVAIFKFSSNYNIQESCILRAVREESCKLPADMDWVLLLMVLTLLVTDLVILLLATLKIRKYYPFENYGDLNRSEACLCLKQGWKLFIIVVITVLINFPEQLFDTTLESQLILLLQSAAIFGVLIYRKIVMRTLKCCCNCVLPFTRRDLLNCEELQQDRIQL</sequence>
<dbReference type="AlphaFoldDB" id="A0AAE1K2D6"/>
<evidence type="ECO:0000313" key="7">
    <source>
        <dbReference type="EMBL" id="KAK3861143.1"/>
    </source>
</evidence>
<dbReference type="EMBL" id="JAWQEG010004547">
    <property type="protein sequence ID" value="KAK3861143.1"/>
    <property type="molecule type" value="Genomic_DNA"/>
</dbReference>